<dbReference type="Proteomes" id="UP001153714">
    <property type="component" value="Chromosome 7"/>
</dbReference>
<evidence type="ECO:0000313" key="2">
    <source>
        <dbReference type="Proteomes" id="UP001153714"/>
    </source>
</evidence>
<accession>A0A9N9WIV3</accession>
<reference evidence="1" key="2">
    <citation type="submission" date="2022-10" db="EMBL/GenBank/DDBJ databases">
        <authorList>
            <consortium name="ENA_rothamsted_submissions"/>
            <consortium name="culmorum"/>
            <person name="King R."/>
        </authorList>
    </citation>
    <scope>NUCLEOTIDE SEQUENCE</scope>
</reference>
<gene>
    <name evidence="1" type="ORF">DIATSA_LOCUS12147</name>
</gene>
<proteinExistence type="predicted"/>
<protein>
    <submittedName>
        <fullName evidence="1">Uncharacterized protein</fullName>
    </submittedName>
</protein>
<name>A0A9N9WIV3_9NEOP</name>
<evidence type="ECO:0000313" key="1">
    <source>
        <dbReference type="EMBL" id="CAG9794799.1"/>
    </source>
</evidence>
<dbReference type="AlphaFoldDB" id="A0A9N9WIV3"/>
<dbReference type="OrthoDB" id="8193306at2759"/>
<sequence>MNLFENDKKSKDWLNTVFLQGKLKDTELSPKSVQFINLSTRQQLRCRRKLEANLAEEPKPKKIKTFVQSMSGSDESTKMSTKVAKDFEFVIDQCLQSGSTTIANKIRHPSPQPYSPQEALSVIIDKKLTVDTYKFLQTDLKERNCSVFPPYHKVLEIKKSCYPLEEVQNATQELYCIFEGSWGFDGSSGQALYKQNLGDDDDELSNENSLFATTFIPLKISTKDSHELWLNPTPQSYRSCRPLRIQYKKETTELIKSEKKIVDDQITQLKPLSAKTSKGYTIHAECVLYLIVIDGKVLNIILDTPSQLRCPFCGITSTQFNKLEVCYEKIPRKEALMHGISPLHAWIRVLEFLLKLGYKSEVKTWRIPQTSPEYQLLEQRKKYVQTQIRKQIGVLVDVVKPNSGTTNDGNAARTLLSDKYRQTFSEIINIEKWLLDDLHTILIVLSCGLPFGIKEFKVINSTNIKNCKVLSFSFMCTYHKSTI</sequence>
<organism evidence="1 2">
    <name type="scientific">Diatraea saccharalis</name>
    <name type="common">sugarcane borer</name>
    <dbReference type="NCBI Taxonomy" id="40085"/>
    <lineage>
        <taxon>Eukaryota</taxon>
        <taxon>Metazoa</taxon>
        <taxon>Ecdysozoa</taxon>
        <taxon>Arthropoda</taxon>
        <taxon>Hexapoda</taxon>
        <taxon>Insecta</taxon>
        <taxon>Pterygota</taxon>
        <taxon>Neoptera</taxon>
        <taxon>Endopterygota</taxon>
        <taxon>Lepidoptera</taxon>
        <taxon>Glossata</taxon>
        <taxon>Ditrysia</taxon>
        <taxon>Pyraloidea</taxon>
        <taxon>Crambidae</taxon>
        <taxon>Crambinae</taxon>
        <taxon>Diatraea</taxon>
    </lineage>
</organism>
<reference evidence="1" key="1">
    <citation type="submission" date="2021-12" db="EMBL/GenBank/DDBJ databases">
        <authorList>
            <person name="King R."/>
        </authorList>
    </citation>
    <scope>NUCLEOTIDE SEQUENCE</scope>
</reference>
<keyword evidence="2" id="KW-1185">Reference proteome</keyword>
<dbReference type="EMBL" id="OU893338">
    <property type="protein sequence ID" value="CAG9794799.1"/>
    <property type="molecule type" value="Genomic_DNA"/>
</dbReference>